<evidence type="ECO:0000313" key="10">
    <source>
        <dbReference type="Proteomes" id="UP000790833"/>
    </source>
</evidence>
<evidence type="ECO:0000256" key="5">
    <source>
        <dbReference type="ARBA" id="ARBA00022792"/>
    </source>
</evidence>
<comment type="subcellular location">
    <subcellularLocation>
        <location evidence="1">Mitochondrion inner membrane</location>
        <topology evidence="1">Peripheral membrane protein</topology>
        <orientation evidence="1">Matrix side</orientation>
    </subcellularLocation>
</comment>
<dbReference type="GO" id="GO:0022904">
    <property type="term" value="P:respiratory electron transport chain"/>
    <property type="evidence" value="ECO:0007669"/>
    <property type="project" value="InterPro"/>
</dbReference>
<comment type="similarity">
    <text evidence="2">Belongs to the complex I NDUFA5 subunit family.</text>
</comment>
<name>A0A9P7VA65_9ASCO</name>
<evidence type="ECO:0000256" key="1">
    <source>
        <dbReference type="ARBA" id="ARBA00004443"/>
    </source>
</evidence>
<keyword evidence="8" id="KW-0472">Membrane</keyword>
<dbReference type="PANTHER" id="PTHR12653">
    <property type="entry name" value="NADH-UBIQUINONE OXIDOREDUCTASE 13 KD-B SUBUNIT"/>
    <property type="match status" value="1"/>
</dbReference>
<dbReference type="InterPro" id="IPR006806">
    <property type="entry name" value="NDUFA5"/>
</dbReference>
<evidence type="ECO:0000256" key="3">
    <source>
        <dbReference type="ARBA" id="ARBA00022448"/>
    </source>
</evidence>
<sequence length="134" mass="15434">MRFTRVLRQAEEVLVKAASGYPTGITGLYQHPNPRPALIALYNHTLKVLDTKYPKESIYRQATETLTKNRLKIVEEDEITESIEQKIGGGLIEEVIVQAHEELNLAKELAELKVWEDLEEKPLDDQWVYFGKKI</sequence>
<keyword evidence="6" id="KW-0249">Electron transport</keyword>
<dbReference type="PANTHER" id="PTHR12653:SF0">
    <property type="entry name" value="NADH DEHYDROGENASE [UBIQUINONE] 1 ALPHA SUBCOMPLEX SUBUNIT 5"/>
    <property type="match status" value="1"/>
</dbReference>
<proteinExistence type="inferred from homology"/>
<keyword evidence="5" id="KW-0999">Mitochondrion inner membrane</keyword>
<keyword evidence="7" id="KW-0496">Mitochondrion</keyword>
<keyword evidence="4" id="KW-0679">Respiratory chain</keyword>
<evidence type="ECO:0000256" key="8">
    <source>
        <dbReference type="ARBA" id="ARBA00023136"/>
    </source>
</evidence>
<dbReference type="EMBL" id="JAHMUF010000008">
    <property type="protein sequence ID" value="KAG7194122.1"/>
    <property type="molecule type" value="Genomic_DNA"/>
</dbReference>
<evidence type="ECO:0000256" key="2">
    <source>
        <dbReference type="ARBA" id="ARBA00010261"/>
    </source>
</evidence>
<evidence type="ECO:0000313" key="9">
    <source>
        <dbReference type="EMBL" id="KAG7194122.1"/>
    </source>
</evidence>
<keyword evidence="10" id="KW-1185">Reference proteome</keyword>
<evidence type="ECO:0000256" key="7">
    <source>
        <dbReference type="ARBA" id="ARBA00023128"/>
    </source>
</evidence>
<dbReference type="GeneID" id="66118204"/>
<dbReference type="Proteomes" id="UP000790833">
    <property type="component" value="Unassembled WGS sequence"/>
</dbReference>
<organism evidence="9 10">
    <name type="scientific">Scheffersomyces spartinae</name>
    <dbReference type="NCBI Taxonomy" id="45513"/>
    <lineage>
        <taxon>Eukaryota</taxon>
        <taxon>Fungi</taxon>
        <taxon>Dikarya</taxon>
        <taxon>Ascomycota</taxon>
        <taxon>Saccharomycotina</taxon>
        <taxon>Pichiomycetes</taxon>
        <taxon>Debaryomycetaceae</taxon>
        <taxon>Scheffersomyces</taxon>
    </lineage>
</organism>
<comment type="caution">
    <text evidence="9">The sequence shown here is derived from an EMBL/GenBank/DDBJ whole genome shotgun (WGS) entry which is preliminary data.</text>
</comment>
<dbReference type="AlphaFoldDB" id="A0A9P7VA65"/>
<evidence type="ECO:0000256" key="6">
    <source>
        <dbReference type="ARBA" id="ARBA00022982"/>
    </source>
</evidence>
<dbReference type="GO" id="GO:0005743">
    <property type="term" value="C:mitochondrial inner membrane"/>
    <property type="evidence" value="ECO:0007669"/>
    <property type="project" value="UniProtKB-SubCell"/>
</dbReference>
<dbReference type="Pfam" id="PF04716">
    <property type="entry name" value="ETC_C1_NDUFA5"/>
    <property type="match status" value="1"/>
</dbReference>
<evidence type="ECO:0000256" key="4">
    <source>
        <dbReference type="ARBA" id="ARBA00022660"/>
    </source>
</evidence>
<dbReference type="RefSeq" id="XP_043049669.1">
    <property type="nucleotide sequence ID" value="XM_043195496.1"/>
</dbReference>
<reference evidence="9" key="1">
    <citation type="submission" date="2021-03" db="EMBL/GenBank/DDBJ databases">
        <authorList>
            <person name="Palmer J.M."/>
        </authorList>
    </citation>
    <scope>NUCLEOTIDE SEQUENCE</scope>
    <source>
        <strain evidence="9">ARV_011</strain>
    </source>
</reference>
<dbReference type="OrthoDB" id="286811at2759"/>
<accession>A0A9P7VA65</accession>
<protein>
    <submittedName>
        <fullName evidence="9">Uncharacterized protein</fullName>
    </submittedName>
</protein>
<keyword evidence="3" id="KW-0813">Transport</keyword>
<gene>
    <name evidence="9" type="ORF">KQ657_004830</name>
</gene>